<feature type="domain" description="Thiopeptide-type bacteriocin biosynthesis" evidence="1">
    <location>
        <begin position="26"/>
        <end position="79"/>
    </location>
</feature>
<dbReference type="AlphaFoldDB" id="A0A0N9HPD6"/>
<reference evidence="2 3" key="1">
    <citation type="submission" date="2015-07" db="EMBL/GenBank/DDBJ databases">
        <title>Genome sequencing of Kibdelosporangium phytohabitans.</title>
        <authorList>
            <person name="Qin S."/>
            <person name="Xing K."/>
        </authorList>
    </citation>
    <scope>NUCLEOTIDE SEQUENCE [LARGE SCALE GENOMIC DNA]</scope>
    <source>
        <strain evidence="2 3">KLBMP1111</strain>
    </source>
</reference>
<keyword evidence="3" id="KW-1185">Reference proteome</keyword>
<dbReference type="EMBL" id="CP012752">
    <property type="protein sequence ID" value="ALG06355.1"/>
    <property type="molecule type" value="Genomic_DNA"/>
</dbReference>
<proteinExistence type="predicted"/>
<accession>A0A0N9HPD6</accession>
<evidence type="ECO:0000313" key="2">
    <source>
        <dbReference type="EMBL" id="ALG06355.1"/>
    </source>
</evidence>
<name>A0A0N9HPD6_9PSEU</name>
<protein>
    <recommendedName>
        <fullName evidence="1">Thiopeptide-type bacteriocin biosynthesis domain-containing protein</fullName>
    </recommendedName>
</protein>
<gene>
    <name evidence="2" type="ORF">AOZ06_04940</name>
</gene>
<dbReference type="Proteomes" id="UP000063699">
    <property type="component" value="Chromosome"/>
</dbReference>
<evidence type="ECO:0000313" key="3">
    <source>
        <dbReference type="Proteomes" id="UP000063699"/>
    </source>
</evidence>
<evidence type="ECO:0000259" key="1">
    <source>
        <dbReference type="Pfam" id="PF14028"/>
    </source>
</evidence>
<dbReference type="STRING" id="860235.AOZ06_04940"/>
<sequence>MRLGDPADGWAAIRARPDRADLISAWENRRAALAAYRAALTTTGIAPDTVLGSLLHLHCLRANGINTDTERACHRLARAAALSWTARTRGTP</sequence>
<dbReference type="InterPro" id="IPR023809">
    <property type="entry name" value="Thiopep_bacteriocin_synth_dom"/>
</dbReference>
<organism evidence="2 3">
    <name type="scientific">Kibdelosporangium phytohabitans</name>
    <dbReference type="NCBI Taxonomy" id="860235"/>
    <lineage>
        <taxon>Bacteria</taxon>
        <taxon>Bacillati</taxon>
        <taxon>Actinomycetota</taxon>
        <taxon>Actinomycetes</taxon>
        <taxon>Pseudonocardiales</taxon>
        <taxon>Pseudonocardiaceae</taxon>
        <taxon>Kibdelosporangium</taxon>
    </lineage>
</organism>
<dbReference type="KEGG" id="kphy:AOZ06_04940"/>
<dbReference type="Pfam" id="PF14028">
    <property type="entry name" value="Lant_dehydr_C"/>
    <property type="match status" value="1"/>
</dbReference>